<dbReference type="AlphaFoldDB" id="A0A507B1F2"/>
<evidence type="ECO:0000313" key="3">
    <source>
        <dbReference type="Proteomes" id="UP000319257"/>
    </source>
</evidence>
<feature type="compositionally biased region" description="Basic and acidic residues" evidence="1">
    <location>
        <begin position="12"/>
        <end position="25"/>
    </location>
</feature>
<dbReference type="GeneID" id="41973465"/>
<gene>
    <name evidence="2" type="ORF">E0L32_006018</name>
</gene>
<evidence type="ECO:0000256" key="1">
    <source>
        <dbReference type="SAM" id="MobiDB-lite"/>
    </source>
</evidence>
<name>A0A507B1F2_9PEZI</name>
<comment type="caution">
    <text evidence="2">The sequence shown here is derived from an EMBL/GenBank/DDBJ whole genome shotgun (WGS) entry which is preliminary data.</text>
</comment>
<dbReference type="RefSeq" id="XP_030995258.1">
    <property type="nucleotide sequence ID" value="XM_031140605.1"/>
</dbReference>
<keyword evidence="3" id="KW-1185">Reference proteome</keyword>
<evidence type="ECO:0000313" key="2">
    <source>
        <dbReference type="EMBL" id="TPX13547.1"/>
    </source>
</evidence>
<dbReference type="InParanoid" id="A0A507B1F2"/>
<accession>A0A507B1F2</accession>
<feature type="region of interest" description="Disordered" evidence="1">
    <location>
        <begin position="1"/>
        <end position="51"/>
    </location>
</feature>
<proteinExistence type="predicted"/>
<protein>
    <submittedName>
        <fullName evidence="2">Uncharacterized protein</fullName>
    </submittedName>
</protein>
<dbReference type="Proteomes" id="UP000319257">
    <property type="component" value="Unassembled WGS sequence"/>
</dbReference>
<sequence length="241" mass="27772">MFIPESPILIRTRSEERRPRGRLQESHPMSIIPQLGRRAESEGPRPRGRTRWSQRAQVYGDTLGMWLDMRLPTPMASDTRNFDRFVRYMTMGTALLEVWNARQASKSEIEKLGHALKWIDDCRQFHRWEVQARPYIWLFGSAEHIMLLNHFDETWQQFDMEMETALEIGLQELKPAEVALTESIEKLQALKATIQKASKGLLQYLENDVFVMDELTTDVGGMVLQGPDGMVLPGPDLSATN</sequence>
<organism evidence="2 3">
    <name type="scientific">Thyridium curvatum</name>
    <dbReference type="NCBI Taxonomy" id="1093900"/>
    <lineage>
        <taxon>Eukaryota</taxon>
        <taxon>Fungi</taxon>
        <taxon>Dikarya</taxon>
        <taxon>Ascomycota</taxon>
        <taxon>Pezizomycotina</taxon>
        <taxon>Sordariomycetes</taxon>
        <taxon>Sordariomycetidae</taxon>
        <taxon>Thyridiales</taxon>
        <taxon>Thyridiaceae</taxon>
        <taxon>Thyridium</taxon>
    </lineage>
</organism>
<dbReference type="EMBL" id="SKBQ01000033">
    <property type="protein sequence ID" value="TPX13547.1"/>
    <property type="molecule type" value="Genomic_DNA"/>
</dbReference>
<reference evidence="2 3" key="1">
    <citation type="submission" date="2019-06" db="EMBL/GenBank/DDBJ databases">
        <title>Draft genome sequence of the filamentous fungus Phialemoniopsis curvata isolated from diesel fuel.</title>
        <authorList>
            <person name="Varaljay V.A."/>
            <person name="Lyon W.J."/>
            <person name="Crouch A.L."/>
            <person name="Drake C.E."/>
            <person name="Hollomon J.M."/>
            <person name="Nadeau L.J."/>
            <person name="Nunn H.S."/>
            <person name="Stevenson B.S."/>
            <person name="Bojanowski C.L."/>
            <person name="Crookes-Goodson W.J."/>
        </authorList>
    </citation>
    <scope>NUCLEOTIDE SEQUENCE [LARGE SCALE GENOMIC DNA]</scope>
    <source>
        <strain evidence="2 3">D216</strain>
    </source>
</reference>